<dbReference type="GO" id="GO:0005524">
    <property type="term" value="F:ATP binding"/>
    <property type="evidence" value="ECO:0007669"/>
    <property type="project" value="UniProtKB-UniRule"/>
</dbReference>
<comment type="PTM">
    <text evidence="7">Carboxylation is probably crucial for Mg(2+) binding and, consequently, for the gamma-phosphate positioning of ATP.</text>
</comment>
<dbReference type="GO" id="GO:0071555">
    <property type="term" value="P:cell wall organization"/>
    <property type="evidence" value="ECO:0007669"/>
    <property type="project" value="UniProtKB-KW"/>
</dbReference>
<comment type="similarity">
    <text evidence="1 7">Belongs to the MurCDEF family. MurE subfamily.</text>
</comment>
<reference evidence="13" key="1">
    <citation type="submission" date="2019-11" db="EMBL/GenBank/DDBJ databases">
        <title>Isolation and characterization of a novel species in the genus Sulfuriferula.</title>
        <authorList>
            <person name="Mochizuki J."/>
            <person name="Kojima H."/>
            <person name="Fukui M."/>
        </authorList>
    </citation>
    <scope>NUCLEOTIDE SEQUENCE [LARGE SCALE GENOMIC DNA]</scope>
    <source>
        <strain evidence="13">SGTM</strain>
    </source>
</reference>
<dbReference type="EMBL" id="AP021881">
    <property type="protein sequence ID" value="BBP01962.1"/>
    <property type="molecule type" value="Genomic_DNA"/>
</dbReference>
<dbReference type="GO" id="GO:0051301">
    <property type="term" value="P:cell division"/>
    <property type="evidence" value="ECO:0007669"/>
    <property type="project" value="UniProtKB-KW"/>
</dbReference>
<evidence type="ECO:0000256" key="7">
    <source>
        <dbReference type="HAMAP-Rule" id="MF_00208"/>
    </source>
</evidence>
<feature type="binding site" evidence="7">
    <location>
        <position position="32"/>
    </location>
    <ligand>
        <name>UDP-N-acetyl-alpha-D-muramoyl-L-alanyl-D-glutamate</name>
        <dbReference type="ChEBI" id="CHEBI:83900"/>
    </ligand>
</feature>
<comment type="caution">
    <text evidence="7">Lacks conserved residue(s) required for the propagation of feature annotation.</text>
</comment>
<keyword evidence="7" id="KW-0547">Nucleotide-binding</keyword>
<dbReference type="PANTHER" id="PTHR23135:SF4">
    <property type="entry name" value="UDP-N-ACETYLMURAMOYL-L-ALANYL-D-GLUTAMATE--2,6-DIAMINOPIMELATE LIGASE MURE HOMOLOG, CHLOROPLASTIC"/>
    <property type="match status" value="1"/>
</dbReference>
<feature type="binding site" evidence="7">
    <location>
        <position position="185"/>
    </location>
    <ligand>
        <name>UDP-N-acetyl-alpha-D-muramoyl-L-alanyl-D-glutamate</name>
        <dbReference type="ChEBI" id="CHEBI:83900"/>
    </ligand>
</feature>
<dbReference type="RefSeq" id="WP_232525983.1">
    <property type="nucleotide sequence ID" value="NZ_AP021881.1"/>
</dbReference>
<evidence type="ECO:0000259" key="9">
    <source>
        <dbReference type="Pfam" id="PF01225"/>
    </source>
</evidence>
<dbReference type="Gene3D" id="3.40.1190.10">
    <property type="entry name" value="Mur-like, catalytic domain"/>
    <property type="match status" value="1"/>
</dbReference>
<dbReference type="HAMAP" id="MF_00208">
    <property type="entry name" value="MurE"/>
    <property type="match status" value="1"/>
</dbReference>
<evidence type="ECO:0000256" key="3">
    <source>
        <dbReference type="ARBA" id="ARBA00022960"/>
    </source>
</evidence>
<dbReference type="InterPro" id="IPR035911">
    <property type="entry name" value="MurE/MurF_N"/>
</dbReference>
<dbReference type="GO" id="GO:0009252">
    <property type="term" value="P:peptidoglycan biosynthetic process"/>
    <property type="evidence" value="ECO:0007669"/>
    <property type="project" value="UniProtKB-UniRule"/>
</dbReference>
<dbReference type="Proteomes" id="UP000463939">
    <property type="component" value="Chromosome"/>
</dbReference>
<dbReference type="GO" id="GO:0008765">
    <property type="term" value="F:UDP-N-acetylmuramoylalanyl-D-glutamate-2,6-diaminopimelate ligase activity"/>
    <property type="evidence" value="ECO:0007669"/>
    <property type="project" value="UniProtKB-UniRule"/>
</dbReference>
<evidence type="ECO:0000256" key="1">
    <source>
        <dbReference type="ARBA" id="ARBA00005898"/>
    </source>
</evidence>
<dbReference type="GO" id="GO:0008360">
    <property type="term" value="P:regulation of cell shape"/>
    <property type="evidence" value="ECO:0007669"/>
    <property type="project" value="UniProtKB-KW"/>
</dbReference>
<evidence type="ECO:0000256" key="6">
    <source>
        <dbReference type="ARBA" id="ARBA00023316"/>
    </source>
</evidence>
<dbReference type="InterPro" id="IPR036615">
    <property type="entry name" value="Mur_ligase_C_dom_sf"/>
</dbReference>
<sequence length="489" mass="52009">MSLVAHQSAVEMAANMLVAFAHLGVTGITSDSRQVRAGMVFAAYPGEAGDGRRYIAAAVKAGAVAVVWEAQDFVWPAELASVPNFAVAELREQLGEIAAAVYGNPSEDLWVIGVTGTNGKTSCTQWIAQCLNQLSRKTAIIGTLGNGVPPDLNYTGNTTPDVTVVQAALRDYCDQGVTALAMEVSSHGLDQGRVHGVKFDVAVLTNFTQDHLDYHGDMATYAAVKSKLFNWSGLRYVILNRDDVLGRELALQPAAAKVVTYGFGQADVQGSELQLSLAGLSMQVETLWGNGRLQSSLLGRFNAHNLLASLAVLLVSDVPFADALRVLEQVQPVAGRMQTLGGNSQPLVVVDYAHTPDALEKVLQTLRELNPAGKLWCVFGCGGERDAGKRPLMGTAVSRYADVAMVTSDNPRGEQPQTIIDAIRVGMNGQEMVAPDRAQAIQNVIKLAQAGDVVLIAGKGHEDYQEVAGVKYPFSDVIVAQAALKARVA</sequence>
<comment type="cofactor">
    <cofactor evidence="7">
        <name>Mg(2+)</name>
        <dbReference type="ChEBI" id="CHEBI:18420"/>
    </cofactor>
</comment>
<proteinExistence type="inferred from homology"/>
<comment type="pathway">
    <text evidence="7 8">Cell wall biogenesis; peptidoglycan biosynthesis.</text>
</comment>
<dbReference type="SUPFAM" id="SSF63418">
    <property type="entry name" value="MurE/MurF N-terminal domain"/>
    <property type="match status" value="1"/>
</dbReference>
<dbReference type="InterPro" id="IPR013221">
    <property type="entry name" value="Mur_ligase_cen"/>
</dbReference>
<protein>
    <recommendedName>
        <fullName evidence="7">UDP-N-acetylmuramoyl-L-alanyl-D-glutamate--2,6-diaminopimelate ligase</fullName>
        <ecNumber evidence="7">6.3.2.13</ecNumber>
    </recommendedName>
    <alternativeName>
        <fullName evidence="7">Meso-A2pm-adding enzyme</fullName>
    </alternativeName>
    <alternativeName>
        <fullName evidence="7">Meso-diaminopimelate-adding enzyme</fullName>
    </alternativeName>
    <alternativeName>
        <fullName evidence="7">UDP-MurNAc-L-Ala-D-Glu:meso-diaminopimelate ligase</fullName>
    </alternativeName>
    <alternativeName>
        <fullName evidence="7">UDP-MurNAc-tripeptide synthetase</fullName>
    </alternativeName>
    <alternativeName>
        <fullName evidence="7">UDP-N-acetylmuramyl-tripeptide synthetase</fullName>
    </alternativeName>
</protein>
<evidence type="ECO:0000256" key="4">
    <source>
        <dbReference type="ARBA" id="ARBA00022984"/>
    </source>
</evidence>
<evidence type="ECO:0000313" key="13">
    <source>
        <dbReference type="Proteomes" id="UP000463939"/>
    </source>
</evidence>
<feature type="binding site" evidence="7">
    <location>
        <begin position="409"/>
        <end position="412"/>
    </location>
    <ligand>
        <name>meso-2,6-diaminopimelate</name>
        <dbReference type="ChEBI" id="CHEBI:57791"/>
    </ligand>
</feature>
<dbReference type="SUPFAM" id="SSF53623">
    <property type="entry name" value="MurD-like peptide ligases, catalytic domain"/>
    <property type="match status" value="1"/>
</dbReference>
<dbReference type="Pfam" id="PF08245">
    <property type="entry name" value="Mur_ligase_M"/>
    <property type="match status" value="1"/>
</dbReference>
<feature type="binding site" evidence="7">
    <location>
        <position position="157"/>
    </location>
    <ligand>
        <name>UDP-N-acetyl-alpha-D-muramoyl-L-alanyl-D-glutamate</name>
        <dbReference type="ChEBI" id="CHEBI:83900"/>
    </ligand>
</feature>
<organism evidence="12 13">
    <name type="scientific">Sulfuriferula nivalis</name>
    <dbReference type="NCBI Taxonomy" id="2675298"/>
    <lineage>
        <taxon>Bacteria</taxon>
        <taxon>Pseudomonadati</taxon>
        <taxon>Pseudomonadota</taxon>
        <taxon>Betaproteobacteria</taxon>
        <taxon>Nitrosomonadales</taxon>
        <taxon>Sulfuricellaceae</taxon>
        <taxon>Sulfuriferula</taxon>
    </lineage>
</organism>
<dbReference type="GO" id="GO:0005737">
    <property type="term" value="C:cytoplasm"/>
    <property type="evidence" value="ECO:0007669"/>
    <property type="project" value="UniProtKB-SubCell"/>
</dbReference>
<accession>A0A809SAZ6</accession>
<dbReference type="InterPro" id="IPR000713">
    <property type="entry name" value="Mur_ligase_N"/>
</dbReference>
<comment type="subcellular location">
    <subcellularLocation>
        <location evidence="7 8">Cytoplasm</location>
    </subcellularLocation>
</comment>
<feature type="domain" description="Mur ligase N-terminal catalytic" evidence="9">
    <location>
        <begin position="25"/>
        <end position="102"/>
    </location>
</feature>
<evidence type="ECO:0000256" key="2">
    <source>
        <dbReference type="ARBA" id="ARBA00022618"/>
    </source>
</evidence>
<dbReference type="PANTHER" id="PTHR23135">
    <property type="entry name" value="MUR LIGASE FAMILY MEMBER"/>
    <property type="match status" value="1"/>
</dbReference>
<dbReference type="Gene3D" id="3.90.190.20">
    <property type="entry name" value="Mur ligase, C-terminal domain"/>
    <property type="match status" value="1"/>
</dbReference>
<feature type="domain" description="Mur ligase central" evidence="11">
    <location>
        <begin position="114"/>
        <end position="312"/>
    </location>
</feature>
<dbReference type="InterPro" id="IPR036565">
    <property type="entry name" value="Mur-like_cat_sf"/>
</dbReference>
<feature type="binding site" evidence="7">
    <location>
        <position position="458"/>
    </location>
    <ligand>
        <name>meso-2,6-diaminopimelate</name>
        <dbReference type="ChEBI" id="CHEBI:57791"/>
    </ligand>
</feature>
<feature type="binding site" evidence="7">
    <location>
        <position position="193"/>
    </location>
    <ligand>
        <name>UDP-N-acetyl-alpha-D-muramoyl-L-alanyl-D-glutamate</name>
        <dbReference type="ChEBI" id="CHEBI:83900"/>
    </ligand>
</feature>
<keyword evidence="7" id="KW-0067">ATP-binding</keyword>
<keyword evidence="4 7" id="KW-0573">Peptidoglycan synthesis</keyword>
<dbReference type="InterPro" id="IPR004101">
    <property type="entry name" value="Mur_ligase_C"/>
</dbReference>
<dbReference type="EC" id="6.3.2.13" evidence="7"/>
<feature type="binding site" evidence="7">
    <location>
        <position position="385"/>
    </location>
    <ligand>
        <name>meso-2,6-diaminopimelate</name>
        <dbReference type="ChEBI" id="CHEBI:57791"/>
    </ligand>
</feature>
<keyword evidence="5 7" id="KW-0131">Cell cycle</keyword>
<keyword evidence="7" id="KW-0963">Cytoplasm</keyword>
<feature type="short sequence motif" description="Meso-diaminopimelate recognition motif" evidence="7">
    <location>
        <begin position="409"/>
        <end position="412"/>
    </location>
</feature>
<dbReference type="UniPathway" id="UPA00219"/>
<keyword evidence="3 7" id="KW-0133">Cell shape</keyword>
<keyword evidence="2 7" id="KW-0132">Cell division</keyword>
<keyword evidence="7" id="KW-0460">Magnesium</keyword>
<evidence type="ECO:0000259" key="11">
    <source>
        <dbReference type="Pfam" id="PF08245"/>
    </source>
</evidence>
<evidence type="ECO:0000256" key="8">
    <source>
        <dbReference type="RuleBase" id="RU004135"/>
    </source>
</evidence>
<feature type="binding site" evidence="7">
    <location>
        <begin position="116"/>
        <end position="122"/>
    </location>
    <ligand>
        <name>ATP</name>
        <dbReference type="ChEBI" id="CHEBI:30616"/>
    </ligand>
</feature>
<dbReference type="Pfam" id="PF02875">
    <property type="entry name" value="Mur_ligase_C"/>
    <property type="match status" value="1"/>
</dbReference>
<dbReference type="NCBIfam" id="NF001126">
    <property type="entry name" value="PRK00139.1-4"/>
    <property type="match status" value="1"/>
</dbReference>
<comment type="function">
    <text evidence="7">Catalyzes the addition of meso-diaminopimelic acid to the nucleotide precursor UDP-N-acetylmuramoyl-L-alanyl-D-glutamate (UMAG) in the biosynthesis of bacterial cell-wall peptidoglycan.</text>
</comment>
<dbReference type="Gene3D" id="3.40.1390.10">
    <property type="entry name" value="MurE/MurF, N-terminal domain"/>
    <property type="match status" value="1"/>
</dbReference>
<gene>
    <name evidence="7 12" type="primary">murE</name>
    <name evidence="12" type="ORF">SFSGTM_26700</name>
</gene>
<dbReference type="GO" id="GO:0000287">
    <property type="term" value="F:magnesium ion binding"/>
    <property type="evidence" value="ECO:0007669"/>
    <property type="project" value="UniProtKB-UniRule"/>
</dbReference>
<comment type="catalytic activity">
    <reaction evidence="7">
        <text>UDP-N-acetyl-alpha-D-muramoyl-L-alanyl-D-glutamate + meso-2,6-diaminopimelate + ATP = UDP-N-acetyl-alpha-D-muramoyl-L-alanyl-gamma-D-glutamyl-meso-2,6-diaminopimelate + ADP + phosphate + H(+)</text>
        <dbReference type="Rhea" id="RHEA:23676"/>
        <dbReference type="ChEBI" id="CHEBI:15378"/>
        <dbReference type="ChEBI" id="CHEBI:30616"/>
        <dbReference type="ChEBI" id="CHEBI:43474"/>
        <dbReference type="ChEBI" id="CHEBI:57791"/>
        <dbReference type="ChEBI" id="CHEBI:83900"/>
        <dbReference type="ChEBI" id="CHEBI:83905"/>
        <dbReference type="ChEBI" id="CHEBI:456216"/>
        <dbReference type="EC" id="6.3.2.13"/>
    </reaction>
</comment>
<name>A0A809SAZ6_9PROT</name>
<evidence type="ECO:0000256" key="5">
    <source>
        <dbReference type="ARBA" id="ARBA00023306"/>
    </source>
</evidence>
<evidence type="ECO:0000313" key="12">
    <source>
        <dbReference type="EMBL" id="BBP01962.1"/>
    </source>
</evidence>
<dbReference type="Pfam" id="PF01225">
    <property type="entry name" value="Mur_ligase"/>
    <property type="match status" value="1"/>
</dbReference>
<keyword evidence="7 12" id="KW-0436">Ligase</keyword>
<dbReference type="NCBIfam" id="NF001124">
    <property type="entry name" value="PRK00139.1-2"/>
    <property type="match status" value="1"/>
</dbReference>
<evidence type="ECO:0000259" key="10">
    <source>
        <dbReference type="Pfam" id="PF02875"/>
    </source>
</evidence>
<dbReference type="SUPFAM" id="SSF53244">
    <property type="entry name" value="MurD-like peptide ligases, peptide-binding domain"/>
    <property type="match status" value="1"/>
</dbReference>
<dbReference type="AlphaFoldDB" id="A0A809SAZ6"/>
<feature type="domain" description="Mur ligase C-terminal" evidence="10">
    <location>
        <begin position="335"/>
        <end position="460"/>
    </location>
</feature>
<dbReference type="NCBIfam" id="TIGR01085">
    <property type="entry name" value="murE"/>
    <property type="match status" value="1"/>
</dbReference>
<feature type="binding site" evidence="7">
    <location>
        <position position="191"/>
    </location>
    <ligand>
        <name>UDP-N-acetyl-alpha-D-muramoyl-L-alanyl-D-glutamate</name>
        <dbReference type="ChEBI" id="CHEBI:83900"/>
    </ligand>
</feature>
<feature type="modified residue" description="N6-carboxylysine" evidence="7">
    <location>
        <position position="225"/>
    </location>
</feature>
<dbReference type="InterPro" id="IPR005761">
    <property type="entry name" value="UDP-N-AcMur-Glu-dNH2Pim_ligase"/>
</dbReference>
<keyword evidence="6 7" id="KW-0961">Cell wall biogenesis/degradation</keyword>
<keyword evidence="13" id="KW-1185">Reference proteome</keyword>
<feature type="binding site" evidence="7">
    <location>
        <position position="462"/>
    </location>
    <ligand>
        <name>meso-2,6-diaminopimelate</name>
        <dbReference type="ChEBI" id="CHEBI:57791"/>
    </ligand>
</feature>
<feature type="binding site" evidence="7">
    <location>
        <begin position="158"/>
        <end position="159"/>
    </location>
    <ligand>
        <name>UDP-N-acetyl-alpha-D-muramoyl-L-alanyl-D-glutamate</name>
        <dbReference type="ChEBI" id="CHEBI:83900"/>
    </ligand>
</feature>
<dbReference type="KEGG" id="sniv:SFSGTM_26700"/>